<name>A0A381YW63_9ZZZZ</name>
<dbReference type="AlphaFoldDB" id="A0A381YW63"/>
<dbReference type="EMBL" id="UINC01019102">
    <property type="protein sequence ID" value="SVA80727.1"/>
    <property type="molecule type" value="Genomic_DNA"/>
</dbReference>
<dbReference type="Gene3D" id="3.30.479.30">
    <property type="entry name" value="Band 7 domain"/>
    <property type="match status" value="1"/>
</dbReference>
<dbReference type="SUPFAM" id="SSF117892">
    <property type="entry name" value="Band 7/SPFH domain"/>
    <property type="match status" value="1"/>
</dbReference>
<organism evidence="7">
    <name type="scientific">marine metagenome</name>
    <dbReference type="NCBI Taxonomy" id="408172"/>
    <lineage>
        <taxon>unclassified sequences</taxon>
        <taxon>metagenomes</taxon>
        <taxon>ecological metagenomes</taxon>
    </lineage>
</organism>
<dbReference type="InterPro" id="IPR036013">
    <property type="entry name" value="Band_7/SPFH_dom_sf"/>
</dbReference>
<comment type="subcellular location">
    <subcellularLocation>
        <location evidence="1">Membrane</location>
    </subcellularLocation>
</comment>
<dbReference type="Pfam" id="PF01145">
    <property type="entry name" value="Band_7"/>
    <property type="match status" value="1"/>
</dbReference>
<reference evidence="7" key="1">
    <citation type="submission" date="2018-05" db="EMBL/GenBank/DDBJ databases">
        <authorList>
            <person name="Lanie J.A."/>
            <person name="Ng W.-L."/>
            <person name="Kazmierczak K.M."/>
            <person name="Andrzejewski T.M."/>
            <person name="Davidsen T.M."/>
            <person name="Wayne K.J."/>
            <person name="Tettelin H."/>
            <person name="Glass J.I."/>
            <person name="Rusch D."/>
            <person name="Podicherti R."/>
            <person name="Tsui H.-C.T."/>
            <person name="Winkler M.E."/>
        </authorList>
    </citation>
    <scope>NUCLEOTIDE SEQUENCE</scope>
</reference>
<evidence type="ECO:0000256" key="4">
    <source>
        <dbReference type="ARBA" id="ARBA00022989"/>
    </source>
</evidence>
<evidence type="ECO:0000256" key="5">
    <source>
        <dbReference type="ARBA" id="ARBA00023136"/>
    </source>
</evidence>
<dbReference type="PANTHER" id="PTHR42911:SF1">
    <property type="entry name" value="MODULATOR OF FTSH PROTEASE HFLC"/>
    <property type="match status" value="1"/>
</dbReference>
<dbReference type="GO" id="GO:0016020">
    <property type="term" value="C:membrane"/>
    <property type="evidence" value="ECO:0007669"/>
    <property type="project" value="UniProtKB-SubCell"/>
</dbReference>
<dbReference type="PIRSF" id="PIRSF005651">
    <property type="entry name" value="HflC"/>
    <property type="match status" value="1"/>
</dbReference>
<proteinExistence type="inferred from homology"/>
<feature type="domain" description="Band 7" evidence="6">
    <location>
        <begin position="3"/>
        <end position="172"/>
    </location>
</feature>
<dbReference type="NCBIfam" id="TIGR01932">
    <property type="entry name" value="hflC"/>
    <property type="match status" value="1"/>
</dbReference>
<sequence length="260" mass="30150">MKTKIPFLHTANYFDKRFLAWDGEPKQVSTRDKRFININTYARWRISDPLKYAERLFAESKAQTRLGSILEGATQNAIANHDLIELVRSSNRDYDNQVESVKDPTEKAIIKSGRDALTKEILGLAKERTSDLGIEVLDFRFKRINYVSEVRKEVYERMISERKRIAEEFRSQGAGESARISGQKDRDLKVITSDAYRRSQEIKGKADAEAADIYASAYNKGPEFYRFMRTMEIYKETLDKETILVLSTDGDFLRYLESIK</sequence>
<dbReference type="CDD" id="cd03405">
    <property type="entry name" value="SPFH_HflC"/>
    <property type="match status" value="1"/>
</dbReference>
<evidence type="ECO:0000313" key="7">
    <source>
        <dbReference type="EMBL" id="SVA80727.1"/>
    </source>
</evidence>
<evidence type="ECO:0000256" key="2">
    <source>
        <dbReference type="ARBA" id="ARBA00007862"/>
    </source>
</evidence>
<keyword evidence="3" id="KW-0812">Transmembrane</keyword>
<keyword evidence="5" id="KW-0472">Membrane</keyword>
<keyword evidence="4" id="KW-1133">Transmembrane helix</keyword>
<evidence type="ECO:0000256" key="3">
    <source>
        <dbReference type="ARBA" id="ARBA00022692"/>
    </source>
</evidence>
<comment type="similarity">
    <text evidence="2">Belongs to the band 7/mec-2 family. HflC subfamily.</text>
</comment>
<accession>A0A381YW63</accession>
<evidence type="ECO:0000259" key="6">
    <source>
        <dbReference type="Pfam" id="PF01145"/>
    </source>
</evidence>
<evidence type="ECO:0000256" key="1">
    <source>
        <dbReference type="ARBA" id="ARBA00004370"/>
    </source>
</evidence>
<protein>
    <recommendedName>
        <fullName evidence="6">Band 7 domain-containing protein</fullName>
    </recommendedName>
</protein>
<dbReference type="PANTHER" id="PTHR42911">
    <property type="entry name" value="MODULATOR OF FTSH PROTEASE HFLC"/>
    <property type="match status" value="1"/>
</dbReference>
<dbReference type="InterPro" id="IPR010200">
    <property type="entry name" value="HflC"/>
</dbReference>
<gene>
    <name evidence="7" type="ORF">METZ01_LOCUS133581</name>
</gene>
<dbReference type="InterPro" id="IPR001107">
    <property type="entry name" value="Band_7"/>
</dbReference>